<evidence type="ECO:0000256" key="1">
    <source>
        <dbReference type="SAM" id="SignalP"/>
    </source>
</evidence>
<proteinExistence type="predicted"/>
<protein>
    <submittedName>
        <fullName evidence="2">Tat pathway signal protein</fullName>
    </submittedName>
</protein>
<dbReference type="InterPro" id="IPR017853">
    <property type="entry name" value="GH"/>
</dbReference>
<gene>
    <name evidence="2" type="ORF">BC349_11565</name>
</gene>
<dbReference type="SUPFAM" id="SSF51445">
    <property type="entry name" value="(Trans)glycosidases"/>
    <property type="match status" value="1"/>
</dbReference>
<evidence type="ECO:0000313" key="2">
    <source>
        <dbReference type="EMBL" id="MBC6491690.1"/>
    </source>
</evidence>
<dbReference type="Proteomes" id="UP000765802">
    <property type="component" value="Unassembled WGS sequence"/>
</dbReference>
<dbReference type="PANTHER" id="PTHR43405:SF1">
    <property type="entry name" value="GLYCOSYL HYDROLASE DIGH"/>
    <property type="match status" value="1"/>
</dbReference>
<accession>A0ABR7M9I7</accession>
<feature type="chain" id="PRO_5045792868" evidence="1">
    <location>
        <begin position="27"/>
        <end position="360"/>
    </location>
</feature>
<dbReference type="PANTHER" id="PTHR43405">
    <property type="entry name" value="GLYCOSYL HYDROLASE DIGH"/>
    <property type="match status" value="1"/>
</dbReference>
<name>A0ABR7M9I7_9BACT</name>
<dbReference type="InterPro" id="IPR052177">
    <property type="entry name" value="Divisome_Glycosyl_Hydrolase"/>
</dbReference>
<feature type="signal peptide" evidence="1">
    <location>
        <begin position="1"/>
        <end position="26"/>
    </location>
</feature>
<dbReference type="RefSeq" id="WP_187257014.1">
    <property type="nucleotide sequence ID" value="NZ_JBHULF010000007.1"/>
</dbReference>
<reference evidence="2 3" key="1">
    <citation type="submission" date="2016-07" db="EMBL/GenBank/DDBJ databases">
        <title>Genome analysis of Flavihumibacter stibioxidans YS-17.</title>
        <authorList>
            <person name="Shi K."/>
            <person name="Han Y."/>
            <person name="Wang G."/>
        </authorList>
    </citation>
    <scope>NUCLEOTIDE SEQUENCE [LARGE SCALE GENOMIC DNA]</scope>
    <source>
        <strain evidence="2 3">YS-17</strain>
    </source>
</reference>
<evidence type="ECO:0000313" key="3">
    <source>
        <dbReference type="Proteomes" id="UP000765802"/>
    </source>
</evidence>
<organism evidence="2 3">
    <name type="scientific">Flavihumibacter stibioxidans</name>
    <dbReference type="NCBI Taxonomy" id="1834163"/>
    <lineage>
        <taxon>Bacteria</taxon>
        <taxon>Pseudomonadati</taxon>
        <taxon>Bacteroidota</taxon>
        <taxon>Chitinophagia</taxon>
        <taxon>Chitinophagales</taxon>
        <taxon>Chitinophagaceae</taxon>
        <taxon>Flavihumibacter</taxon>
    </lineage>
</organism>
<dbReference type="EMBL" id="MBUA01000023">
    <property type="protein sequence ID" value="MBC6491690.1"/>
    <property type="molecule type" value="Genomic_DNA"/>
</dbReference>
<sequence length="360" mass="41692">MNNRRKFIRNSVLTAAAPLLPSVLKASGTGHSVSKKEAKHWVWVNPDARDTVEELNKRYAAYKDAGIRGVLFEADSEKHFRAAKKQQLEAHRWNWTMNKGVKELMEKHPDWYAVSREGKSCIDQPPYVGYYRWLCPSKPEVLEYLKKEAEQILSKDYIDGLHLDYIRFCDVILPLNLWQKYNLVQQKELPAFDFCYCQTCRDKYKKISGKDPLELPYPDAVLSWRLFRYNAINNVVNELAETTKKQRKWISAAVFPTPEVARRIVRQDWTNWNLDAVFPMIYHKFYQEDLKWIGDAVQEGVHFLSGKFPLYAGLFLPDFENMDELHQGISNALNNGAAGISLFGNITPEVLLTLKQAGGR</sequence>
<dbReference type="Gene3D" id="3.20.20.80">
    <property type="entry name" value="Glycosidases"/>
    <property type="match status" value="1"/>
</dbReference>
<comment type="caution">
    <text evidence="2">The sequence shown here is derived from an EMBL/GenBank/DDBJ whole genome shotgun (WGS) entry which is preliminary data.</text>
</comment>
<keyword evidence="1" id="KW-0732">Signal</keyword>
<keyword evidence="3" id="KW-1185">Reference proteome</keyword>